<evidence type="ECO:0000256" key="6">
    <source>
        <dbReference type="ARBA" id="ARBA00022801"/>
    </source>
</evidence>
<protein>
    <recommendedName>
        <fullName evidence="4">Xaa-Pro aminopeptidase</fullName>
        <ecNumber evidence="4">3.4.11.9</ecNumber>
    </recommendedName>
</protein>
<dbReference type="SUPFAM" id="SSF53092">
    <property type="entry name" value="Creatinase/prolidase N-terminal domain"/>
    <property type="match status" value="1"/>
</dbReference>
<dbReference type="InterPro" id="IPR052433">
    <property type="entry name" value="X-Pro_dipept-like"/>
</dbReference>
<dbReference type="GO" id="GO:0006508">
    <property type="term" value="P:proteolysis"/>
    <property type="evidence" value="ECO:0007669"/>
    <property type="project" value="TreeGrafter"/>
</dbReference>
<dbReference type="InterPro" id="IPR029149">
    <property type="entry name" value="Creatin/AminoP/Spt16_N"/>
</dbReference>
<feature type="compositionally biased region" description="Basic and acidic residues" evidence="9">
    <location>
        <begin position="1"/>
        <end position="22"/>
    </location>
</feature>
<evidence type="ECO:0000256" key="1">
    <source>
        <dbReference type="ARBA" id="ARBA00001424"/>
    </source>
</evidence>
<dbReference type="SMART" id="SM01011">
    <property type="entry name" value="AMP_N"/>
    <property type="match status" value="1"/>
</dbReference>
<dbReference type="EMBL" id="FUKP01000028">
    <property type="protein sequence ID" value="SJN23117.1"/>
    <property type="molecule type" value="Genomic_DNA"/>
</dbReference>
<dbReference type="InterPro" id="IPR007865">
    <property type="entry name" value="Aminopep_P_N"/>
</dbReference>
<dbReference type="PROSITE" id="PS00491">
    <property type="entry name" value="PROLINE_PEPTIDASE"/>
    <property type="match status" value="1"/>
</dbReference>
<dbReference type="Pfam" id="PF05195">
    <property type="entry name" value="AMP_N"/>
    <property type="match status" value="1"/>
</dbReference>
<dbReference type="InterPro" id="IPR036005">
    <property type="entry name" value="Creatinase/aminopeptidase-like"/>
</dbReference>
<feature type="domain" description="Aminopeptidase P N-terminal" evidence="10">
    <location>
        <begin position="70"/>
        <end position="226"/>
    </location>
</feature>
<dbReference type="AlphaFoldDB" id="A0A1R4ITD0"/>
<dbReference type="GO" id="GO:0030145">
    <property type="term" value="F:manganese ion binding"/>
    <property type="evidence" value="ECO:0007669"/>
    <property type="project" value="InterPro"/>
</dbReference>
<evidence type="ECO:0000259" key="10">
    <source>
        <dbReference type="SMART" id="SM01011"/>
    </source>
</evidence>
<keyword evidence="11" id="KW-0031">Aminopeptidase</keyword>
<dbReference type="CDD" id="cd01087">
    <property type="entry name" value="Prolidase"/>
    <property type="match status" value="1"/>
</dbReference>
<feature type="region of interest" description="Disordered" evidence="9">
    <location>
        <begin position="1"/>
        <end position="50"/>
    </location>
</feature>
<dbReference type="InterPro" id="IPR001131">
    <property type="entry name" value="Peptidase_M24B_aminopep-P_CS"/>
</dbReference>
<evidence type="ECO:0000256" key="9">
    <source>
        <dbReference type="SAM" id="MobiDB-lite"/>
    </source>
</evidence>
<dbReference type="Proteomes" id="UP000196230">
    <property type="component" value="Unassembled WGS sequence"/>
</dbReference>
<dbReference type="EC" id="3.4.11.9" evidence="4"/>
<dbReference type="Gene3D" id="3.40.350.10">
    <property type="entry name" value="Creatinase/prolidase N-terminal domain"/>
    <property type="match status" value="1"/>
</dbReference>
<proteinExistence type="inferred from homology"/>
<organism evidence="11 12">
    <name type="scientific">Micrococcus lylae</name>
    <dbReference type="NCBI Taxonomy" id="1273"/>
    <lineage>
        <taxon>Bacteria</taxon>
        <taxon>Bacillati</taxon>
        <taxon>Actinomycetota</taxon>
        <taxon>Actinomycetes</taxon>
        <taxon>Micrococcales</taxon>
        <taxon>Micrococcaceae</taxon>
        <taxon>Micrococcus</taxon>
    </lineage>
</organism>
<feature type="compositionally biased region" description="Basic and acidic residues" evidence="9">
    <location>
        <begin position="29"/>
        <end position="43"/>
    </location>
</feature>
<dbReference type="PANTHER" id="PTHR43226">
    <property type="entry name" value="XAA-PRO AMINOPEPTIDASE 3"/>
    <property type="match status" value="1"/>
</dbReference>
<dbReference type="GO" id="GO:0005829">
    <property type="term" value="C:cytosol"/>
    <property type="evidence" value="ECO:0007669"/>
    <property type="project" value="TreeGrafter"/>
</dbReference>
<gene>
    <name evidence="11" type="ORF">FM125_04475</name>
</gene>
<comment type="similarity">
    <text evidence="3 8">Belongs to the peptidase M24B family.</text>
</comment>
<evidence type="ECO:0000256" key="8">
    <source>
        <dbReference type="RuleBase" id="RU000590"/>
    </source>
</evidence>
<dbReference type="SUPFAM" id="SSF55920">
    <property type="entry name" value="Creatinase/aminopeptidase"/>
    <property type="match status" value="1"/>
</dbReference>
<accession>A0A1R4ITD0</accession>
<keyword evidence="6 11" id="KW-0378">Hydrolase</keyword>
<reference evidence="11 12" key="1">
    <citation type="submission" date="2017-02" db="EMBL/GenBank/DDBJ databases">
        <authorList>
            <person name="Peterson S.W."/>
        </authorList>
    </citation>
    <scope>NUCLEOTIDE SEQUENCE [LARGE SCALE GENOMIC DNA]</scope>
    <source>
        <strain evidence="11 12">2B3F</strain>
    </source>
</reference>
<keyword evidence="11" id="KW-0645">Protease</keyword>
<name>A0A1R4ITD0_9MICC</name>
<keyword evidence="7" id="KW-0464">Manganese</keyword>
<evidence type="ECO:0000313" key="12">
    <source>
        <dbReference type="Proteomes" id="UP000196230"/>
    </source>
</evidence>
<keyword evidence="5 8" id="KW-0479">Metal-binding</keyword>
<dbReference type="GO" id="GO:0070006">
    <property type="term" value="F:metalloaminopeptidase activity"/>
    <property type="evidence" value="ECO:0007669"/>
    <property type="project" value="InterPro"/>
</dbReference>
<evidence type="ECO:0000256" key="3">
    <source>
        <dbReference type="ARBA" id="ARBA00008766"/>
    </source>
</evidence>
<evidence type="ECO:0000256" key="5">
    <source>
        <dbReference type="ARBA" id="ARBA00022723"/>
    </source>
</evidence>
<evidence type="ECO:0000313" key="11">
    <source>
        <dbReference type="EMBL" id="SJN23117.1"/>
    </source>
</evidence>
<sequence>MRRPVPGDKMDGMTEQNSEKTTLETSGAEQERQPLHERVENRSQRPNSDAFRAFMGSQWAPARTELPEADASAEHAARRRAAVSERFQGERLVIPAGQLKVRSNDTDYRFRPHSAFAHLTGLGVDHEPDAVLVLEPTDAGAGDEGSSHAATLYFRPLAGRDTEQFYADARSGEFWIGPRPTLAEMAARTGLRTASLEELEVAVTKDAGSPAAGQVQLRLLRSDDADMLQLVESTRSAAGVDPAEAEAQDGELAEFASELRLVKDEWEIEQMRESVAATIAGFEDIVRVLPRAIGHHRGERIVEGAFFSRARLEGNDLGYDTIAASGNNATILHWIRNTGDVQDGELLLVDAGVEADSLYTADITRTLPVNGTFTDIQRKAYQAVLDAADAAFAIVKPGIRFREIHAEAMKVLVSRLHEWGLLPVSVEEALSEDGQHHRRWMPHGTSHHLGLDVHDCAQAKRELYLDGVLEPGMVFTIEPGLYFKEEDLAVPEEYRGMGIRIEDDILVTEDGAENLSAALPRTPDEVEAWMKGLQQH</sequence>
<dbReference type="PANTHER" id="PTHR43226:SF4">
    <property type="entry name" value="XAA-PRO AMINOPEPTIDASE 3"/>
    <property type="match status" value="1"/>
</dbReference>
<comment type="catalytic activity">
    <reaction evidence="1">
        <text>Release of any N-terminal amino acid, including proline, that is linked to proline, even from a dipeptide or tripeptide.</text>
        <dbReference type="EC" id="3.4.11.9"/>
    </reaction>
</comment>
<comment type="cofactor">
    <cofactor evidence="2">
        <name>Mn(2+)</name>
        <dbReference type="ChEBI" id="CHEBI:29035"/>
    </cofactor>
</comment>
<evidence type="ECO:0000256" key="2">
    <source>
        <dbReference type="ARBA" id="ARBA00001936"/>
    </source>
</evidence>
<evidence type="ECO:0000256" key="4">
    <source>
        <dbReference type="ARBA" id="ARBA00012574"/>
    </source>
</evidence>
<dbReference type="InterPro" id="IPR000994">
    <property type="entry name" value="Pept_M24"/>
</dbReference>
<dbReference type="Gene3D" id="3.90.230.10">
    <property type="entry name" value="Creatinase/methionine aminopeptidase superfamily"/>
    <property type="match status" value="1"/>
</dbReference>
<evidence type="ECO:0000256" key="7">
    <source>
        <dbReference type="ARBA" id="ARBA00023211"/>
    </source>
</evidence>
<dbReference type="Pfam" id="PF00557">
    <property type="entry name" value="Peptidase_M24"/>
    <property type="match status" value="1"/>
</dbReference>